<dbReference type="PANTHER" id="PTHR31595">
    <property type="entry name" value="LONG-CHAIN-ALCOHOL O-FATTY-ACYLTRANSFERASE 3-RELATED"/>
    <property type="match status" value="1"/>
</dbReference>
<dbReference type="PROSITE" id="PS51257">
    <property type="entry name" value="PROKAR_LIPOPROTEIN"/>
    <property type="match status" value="1"/>
</dbReference>
<sequence length="391" mass="43296">MAIRPRPAIRLTISALLAYVCYHSSIACSWATSTSDSLGAYSWGAAFAVVLLGVPLLLWLDDPMKWRYRDEAAAPETHPLWKRIYYAMCIIWNFRSIGWSTQVDNVPTPTTKSRAVFLQQTAVAWTKAVLAADFAQTYIQLQPLFELQGTPAFPTGLRGYAMSCACLLAYGAKAYANLRVRYLSLAFVCVATGLGSADPEMWPDPNGRWADAYTVRRFWGRTWHQNVRRHLSACGKAVAAALGFKKGSNASSYSQLYTAFFLSGLFHCFGDLAIGAPFGSSMPFFVANAAAISFEDAVIAVGRRLGVASNRQPSENTNTQEDGKGKEAPPPRWVRVVGYAWVFVWFSYALRLFVWWAVPYGMGKTRSNVVPIEVVQRFAPESLLSLMKASL</sequence>
<dbReference type="Proteomes" id="UP000230002">
    <property type="component" value="Unassembled WGS sequence"/>
</dbReference>
<dbReference type="STRING" id="1077348.A0A2G8SEI8"/>
<reference evidence="10 11" key="1">
    <citation type="journal article" date="2015" name="Sci. Rep.">
        <title>Chromosome-level genome map provides insights into diverse defense mechanisms in the medicinal fungus Ganoderma sinense.</title>
        <authorList>
            <person name="Zhu Y."/>
            <person name="Xu J."/>
            <person name="Sun C."/>
            <person name="Zhou S."/>
            <person name="Xu H."/>
            <person name="Nelson D.R."/>
            <person name="Qian J."/>
            <person name="Song J."/>
            <person name="Luo H."/>
            <person name="Xiang L."/>
            <person name="Li Y."/>
            <person name="Xu Z."/>
            <person name="Ji A."/>
            <person name="Wang L."/>
            <person name="Lu S."/>
            <person name="Hayward A."/>
            <person name="Sun W."/>
            <person name="Li X."/>
            <person name="Schwartz D.C."/>
            <person name="Wang Y."/>
            <person name="Chen S."/>
        </authorList>
    </citation>
    <scope>NUCLEOTIDE SEQUENCE [LARGE SCALE GENOMIC DNA]</scope>
    <source>
        <strain evidence="10 11">ZZ0214-1</strain>
    </source>
</reference>
<evidence type="ECO:0000256" key="8">
    <source>
        <dbReference type="SAM" id="Phobius"/>
    </source>
</evidence>
<dbReference type="Pfam" id="PF13813">
    <property type="entry name" value="MBOAT_2"/>
    <property type="match status" value="1"/>
</dbReference>
<evidence type="ECO:0000259" key="9">
    <source>
        <dbReference type="Pfam" id="PF13813"/>
    </source>
</evidence>
<dbReference type="AlphaFoldDB" id="A0A2G8SEI8"/>
<gene>
    <name evidence="10" type="ORF">GSI_05430</name>
</gene>
<comment type="caution">
    <text evidence="10">The sequence shown here is derived from an EMBL/GenBank/DDBJ whole genome shotgun (WGS) entry which is preliminary data.</text>
</comment>
<keyword evidence="4" id="KW-0808">Transferase</keyword>
<keyword evidence="5 8" id="KW-0812">Transmembrane</keyword>
<dbReference type="InterPro" id="IPR032805">
    <property type="entry name" value="Wax_synthase_dom"/>
</dbReference>
<evidence type="ECO:0000313" key="11">
    <source>
        <dbReference type="Proteomes" id="UP000230002"/>
    </source>
</evidence>
<protein>
    <recommendedName>
        <fullName evidence="9">Wax synthase domain-containing protein</fullName>
    </recommendedName>
</protein>
<dbReference type="InterPro" id="IPR044851">
    <property type="entry name" value="Wax_synthase"/>
</dbReference>
<evidence type="ECO:0000313" key="10">
    <source>
        <dbReference type="EMBL" id="PIL32185.1"/>
    </source>
</evidence>
<dbReference type="GO" id="GO:0008374">
    <property type="term" value="F:O-acyltransferase activity"/>
    <property type="evidence" value="ECO:0007669"/>
    <property type="project" value="InterPro"/>
</dbReference>
<feature type="transmembrane region" description="Helical" evidence="8">
    <location>
        <begin position="339"/>
        <end position="358"/>
    </location>
</feature>
<dbReference type="PANTHER" id="PTHR31595:SF57">
    <property type="entry name" value="OS04G0481900 PROTEIN"/>
    <property type="match status" value="1"/>
</dbReference>
<keyword evidence="11" id="KW-1185">Reference proteome</keyword>
<evidence type="ECO:0000256" key="2">
    <source>
        <dbReference type="ARBA" id="ARBA00005179"/>
    </source>
</evidence>
<feature type="domain" description="Wax synthase" evidence="9">
    <location>
        <begin position="202"/>
        <end position="286"/>
    </location>
</feature>
<evidence type="ECO:0000256" key="4">
    <source>
        <dbReference type="ARBA" id="ARBA00022679"/>
    </source>
</evidence>
<proteinExistence type="inferred from homology"/>
<accession>A0A2G8SEI8</accession>
<evidence type="ECO:0000256" key="5">
    <source>
        <dbReference type="ARBA" id="ARBA00022692"/>
    </source>
</evidence>
<evidence type="ECO:0000256" key="1">
    <source>
        <dbReference type="ARBA" id="ARBA00004141"/>
    </source>
</evidence>
<comment type="pathway">
    <text evidence="2">Secondary metabolite biosynthesis.</text>
</comment>
<comment type="similarity">
    <text evidence="3">Belongs to the wax synthase family.</text>
</comment>
<dbReference type="GO" id="GO:0006629">
    <property type="term" value="P:lipid metabolic process"/>
    <property type="evidence" value="ECO:0007669"/>
    <property type="project" value="InterPro"/>
</dbReference>
<organism evidence="10 11">
    <name type="scientific">Ganoderma sinense ZZ0214-1</name>
    <dbReference type="NCBI Taxonomy" id="1077348"/>
    <lineage>
        <taxon>Eukaryota</taxon>
        <taxon>Fungi</taxon>
        <taxon>Dikarya</taxon>
        <taxon>Basidiomycota</taxon>
        <taxon>Agaricomycotina</taxon>
        <taxon>Agaricomycetes</taxon>
        <taxon>Polyporales</taxon>
        <taxon>Polyporaceae</taxon>
        <taxon>Ganoderma</taxon>
    </lineage>
</organism>
<feature type="transmembrane region" description="Helical" evidence="8">
    <location>
        <begin position="256"/>
        <end position="278"/>
    </location>
</feature>
<evidence type="ECO:0000256" key="3">
    <source>
        <dbReference type="ARBA" id="ARBA00007282"/>
    </source>
</evidence>
<dbReference type="GO" id="GO:0016020">
    <property type="term" value="C:membrane"/>
    <property type="evidence" value="ECO:0007669"/>
    <property type="project" value="UniProtKB-SubCell"/>
</dbReference>
<evidence type="ECO:0000256" key="6">
    <source>
        <dbReference type="ARBA" id="ARBA00022989"/>
    </source>
</evidence>
<keyword evidence="7 8" id="KW-0472">Membrane</keyword>
<keyword evidence="6 8" id="KW-1133">Transmembrane helix</keyword>
<dbReference type="EMBL" id="AYKW01000011">
    <property type="protein sequence ID" value="PIL32185.1"/>
    <property type="molecule type" value="Genomic_DNA"/>
</dbReference>
<comment type="subcellular location">
    <subcellularLocation>
        <location evidence="1">Membrane</location>
        <topology evidence="1">Multi-pass membrane protein</topology>
    </subcellularLocation>
</comment>
<dbReference type="OrthoDB" id="1077582at2759"/>
<evidence type="ECO:0000256" key="7">
    <source>
        <dbReference type="ARBA" id="ARBA00023136"/>
    </source>
</evidence>
<feature type="transmembrane region" description="Helical" evidence="8">
    <location>
        <begin position="41"/>
        <end position="60"/>
    </location>
</feature>
<name>A0A2G8SEI8_9APHY</name>